<keyword evidence="1" id="KW-0732">Signal</keyword>
<keyword evidence="3" id="KW-1185">Reference proteome</keyword>
<proteinExistence type="predicted"/>
<name>A0A7I7KV49_9MYCO</name>
<feature type="chain" id="PRO_5029626144" description="DUF732 domain-containing protein" evidence="1">
    <location>
        <begin position="45"/>
        <end position="104"/>
    </location>
</feature>
<sequence>MSQTVSTRQHRYPNVQKLVVLASIAAAALAGVAAALAIAAPARAASIDTNFDICGALRSGTSLASIETSLEARGYTATKAGTLTGNTIRVQCPEQAAPVMAQIS</sequence>
<evidence type="ECO:0000256" key="1">
    <source>
        <dbReference type="SAM" id="SignalP"/>
    </source>
</evidence>
<gene>
    <name evidence="2" type="ORF">MCOO_16990</name>
</gene>
<evidence type="ECO:0000313" key="2">
    <source>
        <dbReference type="EMBL" id="BBX45684.1"/>
    </source>
</evidence>
<dbReference type="EMBL" id="AP022569">
    <property type="protein sequence ID" value="BBX45684.1"/>
    <property type="molecule type" value="Genomic_DNA"/>
</dbReference>
<evidence type="ECO:0008006" key="4">
    <source>
        <dbReference type="Google" id="ProtNLM"/>
    </source>
</evidence>
<evidence type="ECO:0000313" key="3">
    <source>
        <dbReference type="Proteomes" id="UP000465866"/>
    </source>
</evidence>
<dbReference type="RefSeq" id="WP_163775944.1">
    <property type="nucleotide sequence ID" value="NZ_AP022569.1"/>
</dbReference>
<dbReference type="AlphaFoldDB" id="A0A7I7KV49"/>
<reference evidence="2 3" key="1">
    <citation type="journal article" date="2019" name="Emerg. Microbes Infect.">
        <title>Comprehensive subspecies identification of 175 nontuberculous mycobacteria species based on 7547 genomic profiles.</title>
        <authorList>
            <person name="Matsumoto Y."/>
            <person name="Kinjo T."/>
            <person name="Motooka D."/>
            <person name="Nabeya D."/>
            <person name="Jung N."/>
            <person name="Uechi K."/>
            <person name="Horii T."/>
            <person name="Iida T."/>
            <person name="Fujita J."/>
            <person name="Nakamura S."/>
        </authorList>
    </citation>
    <scope>NUCLEOTIDE SEQUENCE [LARGE SCALE GENOMIC DNA]</scope>
    <source>
        <strain evidence="2 3">JCM 12404</strain>
    </source>
</reference>
<organism evidence="2 3">
    <name type="scientific">Mycobacterium cookii</name>
    <dbReference type="NCBI Taxonomy" id="1775"/>
    <lineage>
        <taxon>Bacteria</taxon>
        <taxon>Bacillati</taxon>
        <taxon>Actinomycetota</taxon>
        <taxon>Actinomycetes</taxon>
        <taxon>Mycobacteriales</taxon>
        <taxon>Mycobacteriaceae</taxon>
        <taxon>Mycobacterium</taxon>
    </lineage>
</organism>
<dbReference type="KEGG" id="mcoo:MCOO_16990"/>
<protein>
    <recommendedName>
        <fullName evidence="4">DUF732 domain-containing protein</fullName>
    </recommendedName>
</protein>
<accession>A0A7I7KV49</accession>
<dbReference type="Proteomes" id="UP000465866">
    <property type="component" value="Chromosome"/>
</dbReference>
<feature type="signal peptide" evidence="1">
    <location>
        <begin position="1"/>
        <end position="44"/>
    </location>
</feature>